<comment type="caution">
    <text evidence="5">The sequence shown here is derived from an EMBL/GenBank/DDBJ whole genome shotgun (WGS) entry which is preliminary data.</text>
</comment>
<evidence type="ECO:0000313" key="5">
    <source>
        <dbReference type="EMBL" id="TWT33446.1"/>
    </source>
</evidence>
<organism evidence="5 6">
    <name type="scientific">Posidoniimonas corsicana</name>
    <dbReference type="NCBI Taxonomy" id="1938618"/>
    <lineage>
        <taxon>Bacteria</taxon>
        <taxon>Pseudomonadati</taxon>
        <taxon>Planctomycetota</taxon>
        <taxon>Planctomycetia</taxon>
        <taxon>Pirellulales</taxon>
        <taxon>Lacipirellulaceae</taxon>
        <taxon>Posidoniimonas</taxon>
    </lineage>
</organism>
<dbReference type="Gene3D" id="2.40.10.120">
    <property type="match status" value="1"/>
</dbReference>
<reference evidence="5 6" key="1">
    <citation type="submission" date="2019-02" db="EMBL/GenBank/DDBJ databases">
        <title>Deep-cultivation of Planctomycetes and their phenomic and genomic characterization uncovers novel biology.</title>
        <authorList>
            <person name="Wiegand S."/>
            <person name="Jogler M."/>
            <person name="Boedeker C."/>
            <person name="Pinto D."/>
            <person name="Vollmers J."/>
            <person name="Rivas-Marin E."/>
            <person name="Kohn T."/>
            <person name="Peeters S.H."/>
            <person name="Heuer A."/>
            <person name="Rast P."/>
            <person name="Oberbeckmann S."/>
            <person name="Bunk B."/>
            <person name="Jeske O."/>
            <person name="Meyerdierks A."/>
            <person name="Storesund J.E."/>
            <person name="Kallscheuer N."/>
            <person name="Luecker S."/>
            <person name="Lage O.M."/>
            <person name="Pohl T."/>
            <person name="Merkel B.J."/>
            <person name="Hornburger P."/>
            <person name="Mueller R.-W."/>
            <person name="Bruemmer F."/>
            <person name="Labrenz M."/>
            <person name="Spormann A.M."/>
            <person name="Op Den Camp H."/>
            <person name="Overmann J."/>
            <person name="Amann R."/>
            <person name="Jetten M.S.M."/>
            <person name="Mascher T."/>
            <person name="Medema M.H."/>
            <person name="Devos D.P."/>
            <person name="Kaster A.-K."/>
            <person name="Ovreas L."/>
            <person name="Rohde M."/>
            <person name="Galperin M.Y."/>
            <person name="Jogler C."/>
        </authorList>
    </citation>
    <scope>NUCLEOTIDE SEQUENCE [LARGE SCALE GENOMIC DNA]</scope>
    <source>
        <strain evidence="5 6">KOR34</strain>
    </source>
</reference>
<dbReference type="SUPFAM" id="SSF50156">
    <property type="entry name" value="PDZ domain-like"/>
    <property type="match status" value="2"/>
</dbReference>
<dbReference type="InterPro" id="IPR036034">
    <property type="entry name" value="PDZ_sf"/>
</dbReference>
<dbReference type="EC" id="3.4.21.107" evidence="5"/>
<dbReference type="SUPFAM" id="SSF50494">
    <property type="entry name" value="Trypsin-like serine proteases"/>
    <property type="match status" value="1"/>
</dbReference>
<keyword evidence="2 5" id="KW-0378">Hydrolase</keyword>
<dbReference type="PRINTS" id="PR00834">
    <property type="entry name" value="PROTEASES2C"/>
</dbReference>
<evidence type="ECO:0000256" key="3">
    <source>
        <dbReference type="SAM" id="MobiDB-lite"/>
    </source>
</evidence>
<sequence>MAAVGMTACCLLGGRASSQAPAPEGQGELLAAFQSNLISVIERVEPAVVAVSRAPKPTPRAGVQPGDQARLRQQFQPGELRALQELNAGLPGLDPLEQFRRNDPTASTMKVTGAGVVISADGLILTQYLVVKPGELHFVTTIEGEQLPAEIVGADPRSSLAVLRVRSDKLKPVEIGRAEQLKKGSLVIAVGNPFAIESDGQPTVSYGMVSNLAQKAPGGENLNNTKRTDSFRTTLHHLGTLIQTDAKLGWNASGGALVDLEGRLVGLTTSVASIAGHEQPAGYAIPMNEVMRRIIDDLSAGREVEYGLLGIGFQPDELSFAGGDTPGVVVDRVYEGSAAARAGLQKFDVVLAIAGQQLEGTDQLQLVVGGLAPGVETPLTYARQGRTTETTVRLDKIFVPGEKVVTSPRPAWQGIHVDYATAVDTDLLSQAGAQGYIDQEGCVAVVDVDEDSVSWRQGVRPGMFISHVSGQRVASPEEFRQAVRQAGGSVKLRFTPGNSPENARPVGALPATR</sequence>
<dbReference type="Pfam" id="PF13365">
    <property type="entry name" value="Trypsin_2"/>
    <property type="match status" value="1"/>
</dbReference>
<name>A0A5C5V4I4_9BACT</name>
<evidence type="ECO:0000256" key="1">
    <source>
        <dbReference type="ARBA" id="ARBA00022670"/>
    </source>
</evidence>
<evidence type="ECO:0000313" key="6">
    <source>
        <dbReference type="Proteomes" id="UP000316714"/>
    </source>
</evidence>
<dbReference type="PROSITE" id="PS50106">
    <property type="entry name" value="PDZ"/>
    <property type="match status" value="1"/>
</dbReference>
<dbReference type="InterPro" id="IPR001478">
    <property type="entry name" value="PDZ"/>
</dbReference>
<dbReference type="EMBL" id="SIHJ01000002">
    <property type="protein sequence ID" value="TWT33446.1"/>
    <property type="molecule type" value="Genomic_DNA"/>
</dbReference>
<feature type="domain" description="PDZ" evidence="4">
    <location>
        <begin position="297"/>
        <end position="367"/>
    </location>
</feature>
<proteinExistence type="predicted"/>
<dbReference type="InterPro" id="IPR009003">
    <property type="entry name" value="Peptidase_S1_PA"/>
</dbReference>
<dbReference type="GO" id="GO:0004252">
    <property type="term" value="F:serine-type endopeptidase activity"/>
    <property type="evidence" value="ECO:0007669"/>
    <property type="project" value="InterPro"/>
</dbReference>
<keyword evidence="6" id="KW-1185">Reference proteome</keyword>
<dbReference type="PANTHER" id="PTHR43343:SF3">
    <property type="entry name" value="PROTEASE DO-LIKE 8, CHLOROPLASTIC"/>
    <property type="match status" value="1"/>
</dbReference>
<accession>A0A5C5V4I4</accession>
<dbReference type="InterPro" id="IPR051201">
    <property type="entry name" value="Chloro_Bact_Ser_Proteases"/>
</dbReference>
<dbReference type="SMART" id="SM00228">
    <property type="entry name" value="PDZ"/>
    <property type="match status" value="2"/>
</dbReference>
<keyword evidence="1 5" id="KW-0645">Protease</keyword>
<feature type="region of interest" description="Disordered" evidence="3">
    <location>
        <begin position="493"/>
        <end position="513"/>
    </location>
</feature>
<gene>
    <name evidence="5" type="primary">mucD_4</name>
    <name evidence="5" type="ORF">KOR34_32780</name>
</gene>
<evidence type="ECO:0000256" key="2">
    <source>
        <dbReference type="ARBA" id="ARBA00022801"/>
    </source>
</evidence>
<dbReference type="Gene3D" id="2.30.42.10">
    <property type="match status" value="2"/>
</dbReference>
<protein>
    <submittedName>
        <fullName evidence="5">Putative periplasmic serine endoprotease DegP-like</fullName>
        <ecNumber evidence="5">3.4.21.107</ecNumber>
    </submittedName>
</protein>
<dbReference type="InterPro" id="IPR001940">
    <property type="entry name" value="Peptidase_S1C"/>
</dbReference>
<dbReference type="GO" id="GO:0006508">
    <property type="term" value="P:proteolysis"/>
    <property type="evidence" value="ECO:0007669"/>
    <property type="project" value="UniProtKB-KW"/>
</dbReference>
<dbReference type="Proteomes" id="UP000316714">
    <property type="component" value="Unassembled WGS sequence"/>
</dbReference>
<evidence type="ECO:0000259" key="4">
    <source>
        <dbReference type="PROSITE" id="PS50106"/>
    </source>
</evidence>
<dbReference type="Pfam" id="PF13180">
    <property type="entry name" value="PDZ_2"/>
    <property type="match status" value="1"/>
</dbReference>
<dbReference type="RefSeq" id="WP_197531497.1">
    <property type="nucleotide sequence ID" value="NZ_SIHJ01000002.1"/>
</dbReference>
<dbReference type="PANTHER" id="PTHR43343">
    <property type="entry name" value="PEPTIDASE S12"/>
    <property type="match status" value="1"/>
</dbReference>
<dbReference type="AlphaFoldDB" id="A0A5C5V4I4"/>